<dbReference type="EMBL" id="FOUP01000033">
    <property type="protein sequence ID" value="SFP00368.1"/>
    <property type="molecule type" value="Genomic_DNA"/>
</dbReference>
<dbReference type="Gene3D" id="3.90.1750.20">
    <property type="entry name" value="Putative Large Serine Recombinase, Chain B, Domain 2"/>
    <property type="match status" value="1"/>
</dbReference>
<dbReference type="InterPro" id="IPR038109">
    <property type="entry name" value="DNA_bind_recomb_sf"/>
</dbReference>
<accession>A0A1I5LSS0</accession>
<dbReference type="Proteomes" id="UP000199398">
    <property type="component" value="Unassembled WGS sequence"/>
</dbReference>
<dbReference type="AlphaFoldDB" id="A0A1I5LSS0"/>
<evidence type="ECO:0000313" key="3">
    <source>
        <dbReference type="Proteomes" id="UP000199398"/>
    </source>
</evidence>
<dbReference type="STRING" id="455193.SAMN05421805_13311"/>
<reference evidence="2 3" key="1">
    <citation type="submission" date="2016-10" db="EMBL/GenBank/DDBJ databases">
        <authorList>
            <person name="de Groot N.N."/>
        </authorList>
    </citation>
    <scope>NUCLEOTIDE SEQUENCE [LARGE SCALE GENOMIC DNA]</scope>
    <source>
        <strain evidence="2 3">CPCC 201259</strain>
    </source>
</reference>
<protein>
    <submittedName>
        <fullName evidence="2">Recombinase zinc beta ribbon domain-containing protein</fullName>
    </submittedName>
</protein>
<sequence>MDEREWAVSKTPAHPALVDEATFRAVQGMRTARKTQDGDTRTYLLAGLIRCGLCDRRFDSHWVHNRPGYRCRHGHTSARTQTPIPKSTYVREDHLLDGLRVRLNDATGDNTSLADYLRTKGLVIVYRGPDWSVEEAQSRSVAEGSASRVC</sequence>
<evidence type="ECO:0000259" key="1">
    <source>
        <dbReference type="Pfam" id="PF13408"/>
    </source>
</evidence>
<feature type="domain" description="Recombinase zinc beta ribbon" evidence="1">
    <location>
        <begin position="44"/>
        <end position="96"/>
    </location>
</feature>
<dbReference type="InterPro" id="IPR025827">
    <property type="entry name" value="Zn_ribbon_recom_dom"/>
</dbReference>
<name>A0A1I5LSS0_9PSEU</name>
<proteinExistence type="predicted"/>
<gene>
    <name evidence="2" type="ORF">SAMN05421805_13311</name>
</gene>
<organism evidence="2 3">
    <name type="scientific">Saccharopolyspora antimicrobica</name>
    <dbReference type="NCBI Taxonomy" id="455193"/>
    <lineage>
        <taxon>Bacteria</taxon>
        <taxon>Bacillati</taxon>
        <taxon>Actinomycetota</taxon>
        <taxon>Actinomycetes</taxon>
        <taxon>Pseudonocardiales</taxon>
        <taxon>Pseudonocardiaceae</taxon>
        <taxon>Saccharopolyspora</taxon>
    </lineage>
</organism>
<evidence type="ECO:0000313" key="2">
    <source>
        <dbReference type="EMBL" id="SFP00368.1"/>
    </source>
</evidence>
<dbReference type="Pfam" id="PF13408">
    <property type="entry name" value="Zn_ribbon_recom"/>
    <property type="match status" value="1"/>
</dbReference>